<evidence type="ECO:0000256" key="4">
    <source>
        <dbReference type="ARBA" id="ARBA00023136"/>
    </source>
</evidence>
<gene>
    <name evidence="6" type="ORF">KHY36_01380</name>
</gene>
<dbReference type="GO" id="GO:0016020">
    <property type="term" value="C:membrane"/>
    <property type="evidence" value="ECO:0007669"/>
    <property type="project" value="UniProtKB-SubCell"/>
</dbReference>
<comment type="caution">
    <text evidence="6">The sequence shown here is derived from an EMBL/GenBank/DDBJ whole genome shotgun (WGS) entry which is preliminary data.</text>
</comment>
<evidence type="ECO:0000256" key="5">
    <source>
        <dbReference type="SAM" id="Phobius"/>
    </source>
</evidence>
<feature type="transmembrane region" description="Helical" evidence="5">
    <location>
        <begin position="167"/>
        <end position="189"/>
    </location>
</feature>
<feature type="transmembrane region" description="Helical" evidence="5">
    <location>
        <begin position="6"/>
        <end position="22"/>
    </location>
</feature>
<dbReference type="InterPro" id="IPR003825">
    <property type="entry name" value="Colicin-V_CvpA"/>
</dbReference>
<feature type="transmembrane region" description="Helical" evidence="5">
    <location>
        <begin position="29"/>
        <end position="48"/>
    </location>
</feature>
<dbReference type="GO" id="GO:0009403">
    <property type="term" value="P:toxin biosynthetic process"/>
    <property type="evidence" value="ECO:0007669"/>
    <property type="project" value="InterPro"/>
</dbReference>
<feature type="transmembrane region" description="Helical" evidence="5">
    <location>
        <begin position="121"/>
        <end position="146"/>
    </location>
</feature>
<dbReference type="Pfam" id="PF02674">
    <property type="entry name" value="Colicin_V"/>
    <property type="match status" value="1"/>
</dbReference>
<evidence type="ECO:0000313" key="7">
    <source>
        <dbReference type="Proteomes" id="UP000759273"/>
    </source>
</evidence>
<dbReference type="AlphaFoldDB" id="A0A943D7T5"/>
<dbReference type="Proteomes" id="UP000759273">
    <property type="component" value="Unassembled WGS sequence"/>
</dbReference>
<proteinExistence type="predicted"/>
<evidence type="ECO:0000256" key="1">
    <source>
        <dbReference type="ARBA" id="ARBA00004141"/>
    </source>
</evidence>
<sequence>MSFSPAILYDILFLIVFSFAAVKSWQKGFLAGLAELIGAVLGVGIAVWGSRALAPEIYQRFFSDAIANKVDQAVAQSGGDMAAAVQGLDFLPESLRTAVAAGLQTAGDQLPEKITALLEPLFLPLVQVVLFVLLCVVVRWVFALLVRLLRGINGVPLVGGVNRLLGLALGLCTGALDCWLLALVLWFLVSVTAGGLDWLNTAVLQRSVGYSFFGAFNPFLVHY</sequence>
<keyword evidence="3 5" id="KW-1133">Transmembrane helix</keyword>
<keyword evidence="4 5" id="KW-0472">Membrane</keyword>
<name>A0A943D7T5_9FIRM</name>
<reference evidence="6" key="1">
    <citation type="submission" date="2021-02" db="EMBL/GenBank/DDBJ databases">
        <title>Infant gut strain persistence is associated with maternal origin, phylogeny, and functional potential including surface adhesion and iron acquisition.</title>
        <authorList>
            <person name="Lou Y.C."/>
        </authorList>
    </citation>
    <scope>NUCLEOTIDE SEQUENCE</scope>
    <source>
        <strain evidence="6">L3_101_000M1_dasL3_101_000M1_concoct_87</strain>
    </source>
</reference>
<evidence type="ECO:0000256" key="3">
    <source>
        <dbReference type="ARBA" id="ARBA00022989"/>
    </source>
</evidence>
<accession>A0A943D7T5</accession>
<protein>
    <submittedName>
        <fullName evidence="6">CvpA family protein</fullName>
    </submittedName>
</protein>
<comment type="subcellular location">
    <subcellularLocation>
        <location evidence="1">Membrane</location>
        <topology evidence="1">Multi-pass membrane protein</topology>
    </subcellularLocation>
</comment>
<organism evidence="6 7">
    <name type="scientific">Subdoligranulum variabile</name>
    <dbReference type="NCBI Taxonomy" id="214851"/>
    <lineage>
        <taxon>Bacteria</taxon>
        <taxon>Bacillati</taxon>
        <taxon>Bacillota</taxon>
        <taxon>Clostridia</taxon>
        <taxon>Eubacteriales</taxon>
        <taxon>Oscillospiraceae</taxon>
        <taxon>Subdoligranulum</taxon>
    </lineage>
</organism>
<evidence type="ECO:0000256" key="2">
    <source>
        <dbReference type="ARBA" id="ARBA00022692"/>
    </source>
</evidence>
<keyword evidence="2 5" id="KW-0812">Transmembrane</keyword>
<dbReference type="EMBL" id="JAGZGG010000002">
    <property type="protein sequence ID" value="MBS5331166.1"/>
    <property type="molecule type" value="Genomic_DNA"/>
</dbReference>
<evidence type="ECO:0000313" key="6">
    <source>
        <dbReference type="EMBL" id="MBS5331166.1"/>
    </source>
</evidence>